<feature type="transmembrane region" description="Helical" evidence="2">
    <location>
        <begin position="45"/>
        <end position="65"/>
    </location>
</feature>
<evidence type="ECO:0000313" key="3">
    <source>
        <dbReference type="EMBL" id="ODR98914.1"/>
    </source>
</evidence>
<keyword evidence="4" id="KW-1185">Reference proteome</keyword>
<evidence type="ECO:0000256" key="2">
    <source>
        <dbReference type="SAM" id="Phobius"/>
    </source>
</evidence>
<accession>A0A1E3VZD3</accession>
<feature type="transmembrane region" description="Helical" evidence="2">
    <location>
        <begin position="20"/>
        <end position="39"/>
    </location>
</feature>
<comment type="caution">
    <text evidence="3">The sequence shown here is derived from an EMBL/GenBank/DDBJ whole genome shotgun (WGS) entry which is preliminary data.</text>
</comment>
<evidence type="ECO:0000256" key="1">
    <source>
        <dbReference type="SAM" id="MobiDB-lite"/>
    </source>
</evidence>
<organism evidence="3 4">
    <name type="scientific">Methyloceanibacter methanicus</name>
    <dbReference type="NCBI Taxonomy" id="1774968"/>
    <lineage>
        <taxon>Bacteria</taxon>
        <taxon>Pseudomonadati</taxon>
        <taxon>Pseudomonadota</taxon>
        <taxon>Alphaproteobacteria</taxon>
        <taxon>Hyphomicrobiales</taxon>
        <taxon>Hyphomicrobiaceae</taxon>
        <taxon>Methyloceanibacter</taxon>
    </lineage>
</organism>
<dbReference type="Proteomes" id="UP000094501">
    <property type="component" value="Unassembled WGS sequence"/>
</dbReference>
<feature type="region of interest" description="Disordered" evidence="1">
    <location>
        <begin position="208"/>
        <end position="229"/>
    </location>
</feature>
<protein>
    <submittedName>
        <fullName evidence="3">Uncharacterized protein</fullName>
    </submittedName>
</protein>
<dbReference type="EMBL" id="LPWG01000012">
    <property type="protein sequence ID" value="ODR98914.1"/>
    <property type="molecule type" value="Genomic_DNA"/>
</dbReference>
<evidence type="ECO:0000313" key="4">
    <source>
        <dbReference type="Proteomes" id="UP000094501"/>
    </source>
</evidence>
<proteinExistence type="predicted"/>
<keyword evidence="2" id="KW-0812">Transmembrane</keyword>
<feature type="compositionally biased region" description="Low complexity" evidence="1">
    <location>
        <begin position="214"/>
        <end position="229"/>
    </location>
</feature>
<dbReference type="AlphaFoldDB" id="A0A1E3VZD3"/>
<gene>
    <name evidence="3" type="ORF">AUC68_07005</name>
</gene>
<sequence>MNNRCPSEESARMRFFDRTFLLPFLLTLVICLAVAALGLDAIKEWQTLIAGILALVGATLVLLAADRQIANEQSLANDDREVAKKAAKMRLAYEMEYLAQQFARIVNSDLGFPLQSVPLPPFPVPSFANQPGDLVALSAEESEELYTLAREIRIDAGQIEWLSALPAKEAAHELKVSCSGGHALDCVKWRDALGQAIGWSPMVFPPAQRQSMEQAASAQGTSSGSSTST</sequence>
<keyword evidence="2" id="KW-0472">Membrane</keyword>
<reference evidence="3 4" key="1">
    <citation type="journal article" date="2016" name="Environ. Microbiol.">
        <title>New Methyloceanibacter diversity from North Sea sediments includes methanotroph containing solely the soluble methane monooxygenase.</title>
        <authorList>
            <person name="Vekeman B."/>
            <person name="Kerckhof F.M."/>
            <person name="Cremers G."/>
            <person name="de Vos P."/>
            <person name="Vandamme P."/>
            <person name="Boon N."/>
            <person name="Op den Camp H.J."/>
            <person name="Heylen K."/>
        </authorList>
    </citation>
    <scope>NUCLEOTIDE SEQUENCE [LARGE SCALE GENOMIC DNA]</scope>
    <source>
        <strain evidence="3 4">R-67174</strain>
    </source>
</reference>
<keyword evidence="2" id="KW-1133">Transmembrane helix</keyword>
<name>A0A1E3VZD3_9HYPH</name>